<evidence type="ECO:0000313" key="3">
    <source>
        <dbReference type="Proteomes" id="UP000183918"/>
    </source>
</evidence>
<proteinExistence type="predicted"/>
<sequence>MKYKYAKKKKIILYDYENFWNIILINGCVIWAYVLLMSWGIAWIIIVDITFIARFLHASKAKKVTTFVKITEDDKLIYYHAPYKKGYDEYKEIDLADVYDYGSYTITIRKHKYIKDAKVSRKGFMMKNGEFIEFMNPFFIDCRKNKKK</sequence>
<protein>
    <submittedName>
        <fullName evidence="2">Uncharacterized protein</fullName>
    </submittedName>
</protein>
<keyword evidence="1" id="KW-0472">Membrane</keyword>
<evidence type="ECO:0000313" key="2">
    <source>
        <dbReference type="EMBL" id="SDX88460.1"/>
    </source>
</evidence>
<evidence type="ECO:0000256" key="1">
    <source>
        <dbReference type="SAM" id="Phobius"/>
    </source>
</evidence>
<keyword evidence="1" id="KW-0812">Transmembrane</keyword>
<feature type="transmembrane region" description="Helical" evidence="1">
    <location>
        <begin position="12"/>
        <end position="34"/>
    </location>
</feature>
<dbReference type="EMBL" id="FNPG01000004">
    <property type="protein sequence ID" value="SDX88460.1"/>
    <property type="molecule type" value="Genomic_DNA"/>
</dbReference>
<keyword evidence="1" id="KW-1133">Transmembrane helix</keyword>
<organism evidence="2 3">
    <name type="scientific">Lachnobacterium bovis DSM 14045</name>
    <dbReference type="NCBI Taxonomy" id="1122142"/>
    <lineage>
        <taxon>Bacteria</taxon>
        <taxon>Bacillati</taxon>
        <taxon>Bacillota</taxon>
        <taxon>Clostridia</taxon>
        <taxon>Lachnospirales</taxon>
        <taxon>Lachnospiraceae</taxon>
        <taxon>Lachnobacterium</taxon>
    </lineage>
</organism>
<feature type="transmembrane region" description="Helical" evidence="1">
    <location>
        <begin position="40"/>
        <end position="57"/>
    </location>
</feature>
<keyword evidence="3" id="KW-1185">Reference proteome</keyword>
<dbReference type="STRING" id="1122142.SAMN02910414_00240"/>
<reference evidence="2 3" key="1">
    <citation type="submission" date="2016-10" db="EMBL/GenBank/DDBJ databases">
        <authorList>
            <person name="de Groot N.N."/>
        </authorList>
    </citation>
    <scope>NUCLEOTIDE SEQUENCE [LARGE SCALE GENOMIC DNA]</scope>
    <source>
        <strain evidence="2 3">DSM 14045</strain>
    </source>
</reference>
<name>A0A1H3FC11_9FIRM</name>
<dbReference type="RefSeq" id="WP_074715327.1">
    <property type="nucleotide sequence ID" value="NZ_FNPG01000004.1"/>
</dbReference>
<dbReference type="OrthoDB" id="9904979at2"/>
<gene>
    <name evidence="2" type="ORF">SAMN02910414_00240</name>
</gene>
<dbReference type="Proteomes" id="UP000183918">
    <property type="component" value="Unassembled WGS sequence"/>
</dbReference>
<accession>A0A1H3FC11</accession>
<dbReference type="AlphaFoldDB" id="A0A1H3FC11"/>